<dbReference type="GO" id="GO:0003676">
    <property type="term" value="F:nucleic acid binding"/>
    <property type="evidence" value="ECO:0007669"/>
    <property type="project" value="InterPro"/>
</dbReference>
<reference evidence="3" key="2">
    <citation type="submission" date="2023-06" db="EMBL/GenBank/DDBJ databases">
        <authorList>
            <person name="Swenson N.G."/>
            <person name="Wegrzyn J.L."/>
            <person name="Mcevoy S.L."/>
        </authorList>
    </citation>
    <scope>NUCLEOTIDE SEQUENCE</scope>
    <source>
        <strain evidence="3">NS2018</strain>
        <tissue evidence="3">Leaf</tissue>
    </source>
</reference>
<evidence type="ECO:0000313" key="4">
    <source>
        <dbReference type="Proteomes" id="UP001168877"/>
    </source>
</evidence>
<proteinExistence type="predicted"/>
<dbReference type="InterPro" id="IPR053151">
    <property type="entry name" value="RNase_H-like"/>
</dbReference>
<dbReference type="EMBL" id="JAUESC010000387">
    <property type="protein sequence ID" value="KAK0573128.1"/>
    <property type="molecule type" value="Genomic_DNA"/>
</dbReference>
<dbReference type="PANTHER" id="PTHR47723">
    <property type="entry name" value="OS05G0353850 PROTEIN"/>
    <property type="match status" value="1"/>
</dbReference>
<keyword evidence="1" id="KW-1133">Transmembrane helix</keyword>
<evidence type="ECO:0000256" key="1">
    <source>
        <dbReference type="SAM" id="Phobius"/>
    </source>
</evidence>
<dbReference type="GO" id="GO:0004523">
    <property type="term" value="F:RNA-DNA hybrid ribonuclease activity"/>
    <property type="evidence" value="ECO:0007669"/>
    <property type="project" value="InterPro"/>
</dbReference>
<reference evidence="3" key="1">
    <citation type="journal article" date="2022" name="Plant J.">
        <title>Strategies of tolerance reflected in two North American maple genomes.</title>
        <authorList>
            <person name="McEvoy S.L."/>
            <person name="Sezen U.U."/>
            <person name="Trouern-Trend A."/>
            <person name="McMahon S.M."/>
            <person name="Schaberg P.G."/>
            <person name="Yang J."/>
            <person name="Wegrzyn J.L."/>
            <person name="Swenson N.G."/>
        </authorList>
    </citation>
    <scope>NUCLEOTIDE SEQUENCE</scope>
    <source>
        <strain evidence="3">NS2018</strain>
    </source>
</reference>
<evidence type="ECO:0000259" key="2">
    <source>
        <dbReference type="Pfam" id="PF13456"/>
    </source>
</evidence>
<dbReference type="Proteomes" id="UP001168877">
    <property type="component" value="Unassembled WGS sequence"/>
</dbReference>
<dbReference type="InterPro" id="IPR044730">
    <property type="entry name" value="RNase_H-like_dom_plant"/>
</dbReference>
<dbReference type="CDD" id="cd06222">
    <property type="entry name" value="RNase_H_like"/>
    <property type="match status" value="1"/>
</dbReference>
<comment type="caution">
    <text evidence="3">The sequence shown here is derived from an EMBL/GenBank/DDBJ whole genome shotgun (WGS) entry which is preliminary data.</text>
</comment>
<dbReference type="InterPro" id="IPR002156">
    <property type="entry name" value="RNaseH_domain"/>
</dbReference>
<sequence>MFENLNCNKFCLESIPGYLLFTVTLWFIWKWICAKVFDSNFQPPLCPGKIIWKYVDYWLAINSVIDKDVAMKNCAIFWTPPPPPFPPLDWVKLNVDGRLNPDLNSIAVGGIIRDNEKNWLMGFALNKGLGSIIEAELWGIFEGLKLA</sequence>
<organism evidence="3 4">
    <name type="scientific">Acer saccharum</name>
    <name type="common">Sugar maple</name>
    <dbReference type="NCBI Taxonomy" id="4024"/>
    <lineage>
        <taxon>Eukaryota</taxon>
        <taxon>Viridiplantae</taxon>
        <taxon>Streptophyta</taxon>
        <taxon>Embryophyta</taxon>
        <taxon>Tracheophyta</taxon>
        <taxon>Spermatophyta</taxon>
        <taxon>Magnoliopsida</taxon>
        <taxon>eudicotyledons</taxon>
        <taxon>Gunneridae</taxon>
        <taxon>Pentapetalae</taxon>
        <taxon>rosids</taxon>
        <taxon>malvids</taxon>
        <taxon>Sapindales</taxon>
        <taxon>Sapindaceae</taxon>
        <taxon>Hippocastanoideae</taxon>
        <taxon>Acereae</taxon>
        <taxon>Acer</taxon>
    </lineage>
</organism>
<keyword evidence="1" id="KW-0472">Membrane</keyword>
<keyword evidence="4" id="KW-1185">Reference proteome</keyword>
<evidence type="ECO:0000313" key="3">
    <source>
        <dbReference type="EMBL" id="KAK0573128.1"/>
    </source>
</evidence>
<dbReference type="Pfam" id="PF13456">
    <property type="entry name" value="RVT_3"/>
    <property type="match status" value="1"/>
</dbReference>
<gene>
    <name evidence="3" type="ORF">LWI29_003364</name>
</gene>
<keyword evidence="1" id="KW-0812">Transmembrane</keyword>
<dbReference type="AlphaFoldDB" id="A0AA39RFG4"/>
<dbReference type="PANTHER" id="PTHR47723:SF19">
    <property type="entry name" value="POLYNUCLEOTIDYL TRANSFERASE, RIBONUCLEASE H-LIKE SUPERFAMILY PROTEIN"/>
    <property type="match status" value="1"/>
</dbReference>
<feature type="domain" description="RNase H type-1" evidence="2">
    <location>
        <begin position="94"/>
        <end position="147"/>
    </location>
</feature>
<protein>
    <recommendedName>
        <fullName evidence="2">RNase H type-1 domain-containing protein</fullName>
    </recommendedName>
</protein>
<feature type="transmembrane region" description="Helical" evidence="1">
    <location>
        <begin position="15"/>
        <end position="32"/>
    </location>
</feature>
<accession>A0AA39RFG4</accession>
<name>A0AA39RFG4_ACESA</name>